<protein>
    <recommendedName>
        <fullName evidence="4">DUF2069 domain-containing protein</fullName>
    </recommendedName>
</protein>
<organism evidence="2 3">
    <name type="scientific">Tumebacillus amylolyticus</name>
    <dbReference type="NCBI Taxonomy" id="2801339"/>
    <lineage>
        <taxon>Bacteria</taxon>
        <taxon>Bacillati</taxon>
        <taxon>Bacillota</taxon>
        <taxon>Bacilli</taxon>
        <taxon>Bacillales</taxon>
        <taxon>Alicyclobacillaceae</taxon>
        <taxon>Tumebacillus</taxon>
    </lineage>
</organism>
<comment type="caution">
    <text evidence="2">The sequence shown here is derived from an EMBL/GenBank/DDBJ whole genome shotgun (WGS) entry which is preliminary data.</text>
</comment>
<sequence>MTPKRPLAVLTAISGKRVLFAAAWCAVVVLVNFLFAEFAYTVLHAFWLSLFLVGFLPVWLACYGMMFASKWLWRELSLAVFGAVCVVSWALMHEMEGARYRLLMAVTFGLVAVFAMTVGFWTDRLFRSLIRDRLPGNKNKSYTG</sequence>
<keyword evidence="1" id="KW-0812">Transmembrane</keyword>
<accession>A0ABS1JG67</accession>
<dbReference type="Proteomes" id="UP000602284">
    <property type="component" value="Unassembled WGS sequence"/>
</dbReference>
<feature type="transmembrane region" description="Helical" evidence="1">
    <location>
        <begin position="98"/>
        <end position="121"/>
    </location>
</feature>
<feature type="transmembrane region" description="Helical" evidence="1">
    <location>
        <begin position="46"/>
        <end position="65"/>
    </location>
</feature>
<proteinExistence type="predicted"/>
<keyword evidence="3" id="KW-1185">Reference proteome</keyword>
<dbReference type="RefSeq" id="WP_201638269.1">
    <property type="nucleotide sequence ID" value="NZ_JAEQNB010000010.1"/>
</dbReference>
<keyword evidence="1" id="KW-1133">Transmembrane helix</keyword>
<evidence type="ECO:0000313" key="2">
    <source>
        <dbReference type="EMBL" id="MBL0389266.1"/>
    </source>
</evidence>
<name>A0ABS1JG67_9BACL</name>
<feature type="transmembrane region" description="Helical" evidence="1">
    <location>
        <begin position="72"/>
        <end position="92"/>
    </location>
</feature>
<gene>
    <name evidence="2" type="ORF">JJB07_21995</name>
</gene>
<dbReference type="EMBL" id="JAEQNB010000010">
    <property type="protein sequence ID" value="MBL0389266.1"/>
    <property type="molecule type" value="Genomic_DNA"/>
</dbReference>
<feature type="transmembrane region" description="Helical" evidence="1">
    <location>
        <begin position="21"/>
        <end position="40"/>
    </location>
</feature>
<evidence type="ECO:0000256" key="1">
    <source>
        <dbReference type="SAM" id="Phobius"/>
    </source>
</evidence>
<reference evidence="2 3" key="1">
    <citation type="submission" date="2021-01" db="EMBL/GenBank/DDBJ databases">
        <title>Tumebacillus sp. strain ITR2 16S ribosomal RNA gene Genome sequencing and assembly.</title>
        <authorList>
            <person name="Kang M."/>
        </authorList>
    </citation>
    <scope>NUCLEOTIDE SEQUENCE [LARGE SCALE GENOMIC DNA]</scope>
    <source>
        <strain evidence="2 3">ITR2</strain>
    </source>
</reference>
<evidence type="ECO:0000313" key="3">
    <source>
        <dbReference type="Proteomes" id="UP000602284"/>
    </source>
</evidence>
<keyword evidence="1" id="KW-0472">Membrane</keyword>
<evidence type="ECO:0008006" key="4">
    <source>
        <dbReference type="Google" id="ProtNLM"/>
    </source>
</evidence>